<dbReference type="Proteomes" id="UP000798808">
    <property type="component" value="Unassembled WGS sequence"/>
</dbReference>
<evidence type="ECO:0000313" key="1">
    <source>
        <dbReference type="EMBL" id="MTI24361.1"/>
    </source>
</evidence>
<organism evidence="1 2">
    <name type="scientific">Fulvivirga kasyanovii</name>
    <dbReference type="NCBI Taxonomy" id="396812"/>
    <lineage>
        <taxon>Bacteria</taxon>
        <taxon>Pseudomonadati</taxon>
        <taxon>Bacteroidota</taxon>
        <taxon>Cytophagia</taxon>
        <taxon>Cytophagales</taxon>
        <taxon>Fulvivirgaceae</taxon>
        <taxon>Fulvivirga</taxon>
    </lineage>
</organism>
<protein>
    <submittedName>
        <fullName evidence="1">Uncharacterized protein</fullName>
    </submittedName>
</protein>
<sequence>MDWKEDYIKKIGCVNVDDLQIEAAQSIRIRNLPENLYKYRPATDYVINNLENDTVYKPIEYNDPFEFVEFLDFDKVYAALNGQMKEELISSLTDNLMFLKMSKRMLWSHSSQ</sequence>
<dbReference type="RefSeq" id="WP_155170269.1">
    <property type="nucleotide sequence ID" value="NZ_BAAAFL010000003.1"/>
</dbReference>
<proteinExistence type="predicted"/>
<reference evidence="1 2" key="1">
    <citation type="submission" date="2019-02" db="EMBL/GenBank/DDBJ databases">
        <authorList>
            <person name="Goldberg S.R."/>
            <person name="Haltli B.A."/>
            <person name="Correa H."/>
            <person name="Russell K.G."/>
        </authorList>
    </citation>
    <scope>NUCLEOTIDE SEQUENCE [LARGE SCALE GENOMIC DNA]</scope>
    <source>
        <strain evidence="1 2">JCM 16186</strain>
    </source>
</reference>
<comment type="caution">
    <text evidence="1">The sequence shown here is derived from an EMBL/GenBank/DDBJ whole genome shotgun (WGS) entry which is preliminary data.</text>
</comment>
<dbReference type="EMBL" id="SMLW01000402">
    <property type="protein sequence ID" value="MTI24361.1"/>
    <property type="molecule type" value="Genomic_DNA"/>
</dbReference>
<accession>A0ABW9RK75</accession>
<keyword evidence="2" id="KW-1185">Reference proteome</keyword>
<gene>
    <name evidence="1" type="ORF">E1163_05330</name>
</gene>
<evidence type="ECO:0000313" key="2">
    <source>
        <dbReference type="Proteomes" id="UP000798808"/>
    </source>
</evidence>
<name>A0ABW9RK75_9BACT</name>